<dbReference type="InterPro" id="IPR043128">
    <property type="entry name" value="Rev_trsase/Diguanyl_cyclase"/>
</dbReference>
<organism evidence="4 5">
    <name type="scientific">Paenibacillus puldeungensis</name>
    <dbReference type="NCBI Taxonomy" id="696536"/>
    <lineage>
        <taxon>Bacteria</taxon>
        <taxon>Bacillati</taxon>
        <taxon>Bacillota</taxon>
        <taxon>Bacilli</taxon>
        <taxon>Bacillales</taxon>
        <taxon>Paenibacillaceae</taxon>
        <taxon>Paenibacillus</taxon>
    </lineage>
</organism>
<gene>
    <name evidence="4" type="ORF">ACFQ3W_08965</name>
</gene>
<dbReference type="InterPro" id="IPR000160">
    <property type="entry name" value="GGDEF_dom"/>
</dbReference>
<sequence length="584" mass="67339">MLYNKICFPKIFNNIAVVEAKRRKIVSLSVGYDLYLFLLLFILFVYVFATVTITNLRKVYFLFHFFMMLWPLCQFAVEVTRDSQLQLFYVNLSFLSLSLLGGGWLLLTMFLTGNTDGLGKKRLFLMFIPALTAATGVIINPFNLFVYPLQGDYINRAYGPWFWVVIAILLGYFFASLYFLIRALNSSKTLLTIKKQVKLTLWGIFVLTTFALSDLLLNVVLSKWLPIIPGLTSLGIFISALFFVIVIKRYNVFDLVSIAHEDVINTIPYGILVLDENESIIEVNKALRFFVDLKLGEHFDMEKFLGSVRVDGNSRGFLNHYNHKENTSAQIEIIIERDIAHHFILQVSPIVDSYLMQIGRTITFQDISQERYLVNEVNQQNKILQERNQSLDSIRNELSVANQKLKEMALTDSLTNCYNRRYLTQLLPHEVITNIQYRTPFSLILFDIDFFKAINDRYGHVVGDQVLYSTAQTVKHAIRSTDILTRYGGEEFMIYLPHTKRQLATQLAERVRFSVESNRILVEHEVEPVSITISMGIISIEDFDHEQEPDDLEGYLNQLFAAVDKALYQAKQNGRNRVECADLT</sequence>
<evidence type="ECO:0000256" key="2">
    <source>
        <dbReference type="SAM" id="Phobius"/>
    </source>
</evidence>
<reference evidence="5" key="1">
    <citation type="journal article" date="2019" name="Int. J. Syst. Evol. Microbiol.">
        <title>The Global Catalogue of Microorganisms (GCM) 10K type strain sequencing project: providing services to taxonomists for standard genome sequencing and annotation.</title>
        <authorList>
            <consortium name="The Broad Institute Genomics Platform"/>
            <consortium name="The Broad Institute Genome Sequencing Center for Infectious Disease"/>
            <person name="Wu L."/>
            <person name="Ma J."/>
        </authorList>
    </citation>
    <scope>NUCLEOTIDE SEQUENCE [LARGE SCALE GENOMIC DNA]</scope>
    <source>
        <strain evidence="5">CCUG 59189</strain>
    </source>
</reference>
<feature type="transmembrane region" description="Helical" evidence="2">
    <location>
        <begin position="201"/>
        <end position="221"/>
    </location>
</feature>
<feature type="transmembrane region" description="Helical" evidence="2">
    <location>
        <begin position="227"/>
        <end position="247"/>
    </location>
</feature>
<dbReference type="InterPro" id="IPR029787">
    <property type="entry name" value="Nucleotide_cyclase"/>
</dbReference>
<evidence type="ECO:0000313" key="5">
    <source>
        <dbReference type="Proteomes" id="UP001597262"/>
    </source>
</evidence>
<dbReference type="PROSITE" id="PS50887">
    <property type="entry name" value="GGDEF"/>
    <property type="match status" value="1"/>
</dbReference>
<dbReference type="Proteomes" id="UP001597262">
    <property type="component" value="Unassembled WGS sequence"/>
</dbReference>
<keyword evidence="4" id="KW-0808">Transferase</keyword>
<comment type="caution">
    <text evidence="4">The sequence shown here is derived from an EMBL/GenBank/DDBJ whole genome shotgun (WGS) entry which is preliminary data.</text>
</comment>
<keyword evidence="4" id="KW-0548">Nucleotidyltransferase</keyword>
<keyword evidence="2" id="KW-0812">Transmembrane</keyword>
<proteinExistence type="predicted"/>
<evidence type="ECO:0000313" key="4">
    <source>
        <dbReference type="EMBL" id="MFD1176430.1"/>
    </source>
</evidence>
<dbReference type="InterPro" id="IPR031621">
    <property type="entry name" value="HisKA_7TM"/>
</dbReference>
<dbReference type="RefSeq" id="WP_379318811.1">
    <property type="nucleotide sequence ID" value="NZ_JBHTLM010000005.1"/>
</dbReference>
<dbReference type="Pfam" id="PF00990">
    <property type="entry name" value="GGDEF"/>
    <property type="match status" value="1"/>
</dbReference>
<feature type="coiled-coil region" evidence="1">
    <location>
        <begin position="374"/>
        <end position="411"/>
    </location>
</feature>
<dbReference type="PANTHER" id="PTHR45138">
    <property type="entry name" value="REGULATORY COMPONENTS OF SENSORY TRANSDUCTION SYSTEM"/>
    <property type="match status" value="1"/>
</dbReference>
<dbReference type="Pfam" id="PF16927">
    <property type="entry name" value="HisKA_7TM"/>
    <property type="match status" value="1"/>
</dbReference>
<dbReference type="SMART" id="SM00267">
    <property type="entry name" value="GGDEF"/>
    <property type="match status" value="1"/>
</dbReference>
<dbReference type="EC" id="2.7.7.65" evidence="4"/>
<dbReference type="Gene3D" id="3.30.70.270">
    <property type="match status" value="1"/>
</dbReference>
<evidence type="ECO:0000256" key="1">
    <source>
        <dbReference type="SAM" id="Coils"/>
    </source>
</evidence>
<feature type="domain" description="GGDEF" evidence="3">
    <location>
        <begin position="439"/>
        <end position="583"/>
    </location>
</feature>
<dbReference type="SUPFAM" id="SSF55073">
    <property type="entry name" value="Nucleotide cyclase"/>
    <property type="match status" value="1"/>
</dbReference>
<feature type="transmembrane region" description="Helical" evidence="2">
    <location>
        <begin position="89"/>
        <end position="111"/>
    </location>
</feature>
<protein>
    <submittedName>
        <fullName evidence="4">Diguanylate cyclase</fullName>
        <ecNumber evidence="4">2.7.7.65</ecNumber>
    </submittedName>
</protein>
<name>A0ABW3RWF8_9BACL</name>
<keyword evidence="2" id="KW-0472">Membrane</keyword>
<keyword evidence="1" id="KW-0175">Coiled coil</keyword>
<feature type="transmembrane region" description="Helical" evidence="2">
    <location>
        <begin position="123"/>
        <end position="149"/>
    </location>
</feature>
<dbReference type="CDD" id="cd01949">
    <property type="entry name" value="GGDEF"/>
    <property type="match status" value="1"/>
</dbReference>
<feature type="transmembrane region" description="Helical" evidence="2">
    <location>
        <begin position="59"/>
        <end position="77"/>
    </location>
</feature>
<dbReference type="NCBIfam" id="TIGR00254">
    <property type="entry name" value="GGDEF"/>
    <property type="match status" value="1"/>
</dbReference>
<accession>A0ABW3RWF8</accession>
<feature type="transmembrane region" description="Helical" evidence="2">
    <location>
        <begin position="161"/>
        <end position="181"/>
    </location>
</feature>
<keyword evidence="2" id="KW-1133">Transmembrane helix</keyword>
<dbReference type="PANTHER" id="PTHR45138:SF9">
    <property type="entry name" value="DIGUANYLATE CYCLASE DGCM-RELATED"/>
    <property type="match status" value="1"/>
</dbReference>
<dbReference type="EMBL" id="JBHTLM010000005">
    <property type="protein sequence ID" value="MFD1176430.1"/>
    <property type="molecule type" value="Genomic_DNA"/>
</dbReference>
<dbReference type="GO" id="GO:0052621">
    <property type="term" value="F:diguanylate cyclase activity"/>
    <property type="evidence" value="ECO:0007669"/>
    <property type="project" value="UniProtKB-EC"/>
</dbReference>
<keyword evidence="5" id="KW-1185">Reference proteome</keyword>
<dbReference type="InterPro" id="IPR050469">
    <property type="entry name" value="Diguanylate_Cyclase"/>
</dbReference>
<feature type="transmembrane region" description="Helical" evidence="2">
    <location>
        <begin position="34"/>
        <end position="52"/>
    </location>
</feature>
<evidence type="ECO:0000259" key="3">
    <source>
        <dbReference type="PROSITE" id="PS50887"/>
    </source>
</evidence>